<organism evidence="2 3">
    <name type="scientific">Araneus ventricosus</name>
    <name type="common">Orbweaver spider</name>
    <name type="synonym">Epeira ventricosa</name>
    <dbReference type="NCBI Taxonomy" id="182803"/>
    <lineage>
        <taxon>Eukaryota</taxon>
        <taxon>Metazoa</taxon>
        <taxon>Ecdysozoa</taxon>
        <taxon>Arthropoda</taxon>
        <taxon>Chelicerata</taxon>
        <taxon>Arachnida</taxon>
        <taxon>Araneae</taxon>
        <taxon>Araneomorphae</taxon>
        <taxon>Entelegynae</taxon>
        <taxon>Araneoidea</taxon>
        <taxon>Araneidae</taxon>
        <taxon>Araneus</taxon>
    </lineage>
</organism>
<proteinExistence type="predicted"/>
<evidence type="ECO:0000313" key="2">
    <source>
        <dbReference type="EMBL" id="GBO32472.1"/>
    </source>
</evidence>
<feature type="non-terminal residue" evidence="2">
    <location>
        <position position="72"/>
    </location>
</feature>
<feature type="region of interest" description="Disordered" evidence="1">
    <location>
        <begin position="1"/>
        <end position="72"/>
    </location>
</feature>
<feature type="compositionally biased region" description="Polar residues" evidence="1">
    <location>
        <begin position="7"/>
        <end position="16"/>
    </location>
</feature>
<dbReference type="AlphaFoldDB" id="A0A4Y2W634"/>
<keyword evidence="3" id="KW-1185">Reference proteome</keyword>
<protein>
    <submittedName>
        <fullName evidence="2">Uncharacterized protein</fullName>
    </submittedName>
</protein>
<evidence type="ECO:0000313" key="3">
    <source>
        <dbReference type="Proteomes" id="UP000499080"/>
    </source>
</evidence>
<sequence>MEDQQQYEDNFTSEDQNYGDYGTDFNEGQQGQANGDVEDQGGSGGDNAQSSKSSSEEDKKLFIGGISRDTNQ</sequence>
<name>A0A4Y2W634_ARAVE</name>
<gene>
    <name evidence="2" type="ORF">AVEN_65593_1</name>
</gene>
<reference evidence="2 3" key="1">
    <citation type="journal article" date="2019" name="Sci. Rep.">
        <title>Orb-weaving spider Araneus ventricosus genome elucidates the spidroin gene catalogue.</title>
        <authorList>
            <person name="Kono N."/>
            <person name="Nakamura H."/>
            <person name="Ohtoshi R."/>
            <person name="Moran D.A.P."/>
            <person name="Shinohara A."/>
            <person name="Yoshida Y."/>
            <person name="Fujiwara M."/>
            <person name="Mori M."/>
            <person name="Tomita M."/>
            <person name="Arakawa K."/>
        </authorList>
    </citation>
    <scope>NUCLEOTIDE SEQUENCE [LARGE SCALE GENOMIC DNA]</scope>
</reference>
<dbReference type="Proteomes" id="UP000499080">
    <property type="component" value="Unassembled WGS sequence"/>
</dbReference>
<comment type="caution">
    <text evidence="2">The sequence shown here is derived from an EMBL/GenBank/DDBJ whole genome shotgun (WGS) entry which is preliminary data.</text>
</comment>
<accession>A0A4Y2W634</accession>
<evidence type="ECO:0000256" key="1">
    <source>
        <dbReference type="SAM" id="MobiDB-lite"/>
    </source>
</evidence>
<dbReference type="EMBL" id="BGPR01055924">
    <property type="protein sequence ID" value="GBO32472.1"/>
    <property type="molecule type" value="Genomic_DNA"/>
</dbReference>